<dbReference type="EMBL" id="UYWW01006822">
    <property type="protein sequence ID" value="VDM14937.1"/>
    <property type="molecule type" value="Genomic_DNA"/>
</dbReference>
<reference evidence="1 2" key="1">
    <citation type="submission" date="2018-11" db="EMBL/GenBank/DDBJ databases">
        <authorList>
            <consortium name="Pathogen Informatics"/>
        </authorList>
    </citation>
    <scope>NUCLEOTIDE SEQUENCE [LARGE SCALE GENOMIC DNA]</scope>
</reference>
<sequence>MVNDFTIHCRDGDLKISKSALFLSSDYFRFLFIANDEGLMSKEQSVLVFMITGIFEMPDNLTLELARELIDIAMHFKPLNRDALGNTIHCALCKLLLKLPNVDHRVVHERLHRSGLLLTVSLLSRIDSIRLQSLKCH</sequence>
<accession>A0A3P7EET3</accession>
<gene>
    <name evidence="1" type="ORF">WBA_LOCUS8323</name>
</gene>
<dbReference type="InParanoid" id="A0A3P7EET3"/>
<dbReference type="OrthoDB" id="6359816at2759"/>
<dbReference type="AlphaFoldDB" id="A0A3P7EET3"/>
<evidence type="ECO:0000313" key="2">
    <source>
        <dbReference type="Proteomes" id="UP000270924"/>
    </source>
</evidence>
<organism evidence="1 2">
    <name type="scientific">Wuchereria bancrofti</name>
    <dbReference type="NCBI Taxonomy" id="6293"/>
    <lineage>
        <taxon>Eukaryota</taxon>
        <taxon>Metazoa</taxon>
        <taxon>Ecdysozoa</taxon>
        <taxon>Nematoda</taxon>
        <taxon>Chromadorea</taxon>
        <taxon>Rhabditida</taxon>
        <taxon>Spirurina</taxon>
        <taxon>Spiruromorpha</taxon>
        <taxon>Filarioidea</taxon>
        <taxon>Onchocercidae</taxon>
        <taxon>Wuchereria</taxon>
    </lineage>
</organism>
<name>A0A3P7EET3_WUCBA</name>
<evidence type="ECO:0008006" key="3">
    <source>
        <dbReference type="Google" id="ProtNLM"/>
    </source>
</evidence>
<evidence type="ECO:0000313" key="1">
    <source>
        <dbReference type="EMBL" id="VDM14937.1"/>
    </source>
</evidence>
<protein>
    <recommendedName>
        <fullName evidence="3">BTB domain-containing protein</fullName>
    </recommendedName>
</protein>
<keyword evidence="2" id="KW-1185">Reference proteome</keyword>
<dbReference type="Proteomes" id="UP000270924">
    <property type="component" value="Unassembled WGS sequence"/>
</dbReference>
<proteinExistence type="predicted"/>